<keyword evidence="2 3" id="KW-0560">Oxidoreductase</keyword>
<evidence type="ECO:0000256" key="3">
    <source>
        <dbReference type="PIRNR" id="PIRNR000185"/>
    </source>
</evidence>
<dbReference type="Pfam" id="PF02812">
    <property type="entry name" value="ELFV_dehydrog_N"/>
    <property type="match status" value="1"/>
</dbReference>
<dbReference type="Proteomes" id="UP001500298">
    <property type="component" value="Unassembled WGS sequence"/>
</dbReference>
<keyword evidence="7" id="KW-1185">Reference proteome</keyword>
<gene>
    <name evidence="6" type="ORF">GCM10023331_38280</name>
</gene>
<dbReference type="PANTHER" id="PTHR11606:SF13">
    <property type="entry name" value="GLUTAMATE DEHYDROGENASE 1, MITOCHONDRIAL"/>
    <property type="match status" value="1"/>
</dbReference>
<dbReference type="RefSeq" id="WP_345374766.1">
    <property type="nucleotide sequence ID" value="NZ_BAABJX010000062.1"/>
</dbReference>
<dbReference type="SUPFAM" id="SSF51735">
    <property type="entry name" value="NAD(P)-binding Rossmann-fold domains"/>
    <property type="match status" value="1"/>
</dbReference>
<comment type="similarity">
    <text evidence="1 3 4">Belongs to the Glu/Leu/Phe/Val dehydrogenases family.</text>
</comment>
<name>A0ABP9DM97_9BACT</name>
<comment type="caution">
    <text evidence="6">The sequence shown here is derived from an EMBL/GenBank/DDBJ whole genome shotgun (WGS) entry which is preliminary data.</text>
</comment>
<evidence type="ECO:0000313" key="6">
    <source>
        <dbReference type="EMBL" id="GAA4849920.1"/>
    </source>
</evidence>
<dbReference type="InterPro" id="IPR036291">
    <property type="entry name" value="NAD(P)-bd_dom_sf"/>
</dbReference>
<dbReference type="SMART" id="SM00839">
    <property type="entry name" value="ELFV_dehydrog"/>
    <property type="match status" value="1"/>
</dbReference>
<dbReference type="InterPro" id="IPR033922">
    <property type="entry name" value="NAD_bind_Glu_DH"/>
</dbReference>
<dbReference type="InterPro" id="IPR006097">
    <property type="entry name" value="Glu/Leu/Phe/Val/Trp_DH_dimer"/>
</dbReference>
<evidence type="ECO:0000256" key="4">
    <source>
        <dbReference type="RuleBase" id="RU004417"/>
    </source>
</evidence>
<dbReference type="PANTHER" id="PTHR11606">
    <property type="entry name" value="GLUTAMATE DEHYDROGENASE"/>
    <property type="match status" value="1"/>
</dbReference>
<feature type="domain" description="Glutamate/phenylalanine/leucine/valine/L-tryptophan dehydrogenase C-terminal" evidence="5">
    <location>
        <begin position="191"/>
        <end position="421"/>
    </location>
</feature>
<dbReference type="Pfam" id="PF00208">
    <property type="entry name" value="ELFV_dehydrog"/>
    <property type="match status" value="1"/>
</dbReference>
<evidence type="ECO:0000256" key="1">
    <source>
        <dbReference type="ARBA" id="ARBA00006382"/>
    </source>
</evidence>
<sequence>MAYIEPAPIKDKENPFESMMERFNIAAEKLGLDQETYEVLKSPAKQVAVSLPITMDDGTKKVFEGYRVIHSNTLGPSKGGIRFDPEVNIDEVKALAAWMTWKCAVVDIPYGGAKGGIKCEPWKMSQGELERLTRAYTVAMNEVFGEDRDIPAPDMGTNSQVMAWIMDEYSKAQGKTVNGVVTGKPLVLGGSLGRVEATGRGVMVSALAAMQRLGMNPTQSTCAIQGFGNVGSNAAVLLEERGLKILGISDHTGAYWNEKGLDIQAAIAYRADNGSLEGFSGGEPITNEELLVSNVDVLVPAAKEDVITYHNADKIKAKLIVEGANGPTGARADKIINDKGIVVVPDILANAGGVTVSYFEWIQNRLGYKWTAERVNRRSDRIMKDAFERVYDAAQEYDVSLRIASYIVAIRKVAETYKLRGGY</sequence>
<dbReference type="PIRSF" id="PIRSF000185">
    <property type="entry name" value="Glu_DH"/>
    <property type="match status" value="1"/>
</dbReference>
<dbReference type="InterPro" id="IPR006096">
    <property type="entry name" value="Glu/Leu/Phe/Val/Trp_DH_C"/>
</dbReference>
<dbReference type="InterPro" id="IPR046346">
    <property type="entry name" value="Aminoacid_DH-like_N_sf"/>
</dbReference>
<dbReference type="PRINTS" id="PR00082">
    <property type="entry name" value="GLFDHDRGNASE"/>
</dbReference>
<protein>
    <recommendedName>
        <fullName evidence="3">Glutamate dehydrogenase</fullName>
    </recommendedName>
</protein>
<evidence type="ECO:0000313" key="7">
    <source>
        <dbReference type="Proteomes" id="UP001500298"/>
    </source>
</evidence>
<evidence type="ECO:0000259" key="5">
    <source>
        <dbReference type="SMART" id="SM00839"/>
    </source>
</evidence>
<dbReference type="Gene3D" id="3.40.50.720">
    <property type="entry name" value="NAD(P)-binding Rossmann-like Domain"/>
    <property type="match status" value="1"/>
</dbReference>
<dbReference type="InterPro" id="IPR006095">
    <property type="entry name" value="Glu/Leu/Phe/Val/Trp_DH"/>
</dbReference>
<dbReference type="CDD" id="cd01076">
    <property type="entry name" value="NAD_bind_1_Glu_DH"/>
    <property type="match status" value="1"/>
</dbReference>
<organism evidence="6 7">
    <name type="scientific">Algivirga pacifica</name>
    <dbReference type="NCBI Taxonomy" id="1162670"/>
    <lineage>
        <taxon>Bacteria</taxon>
        <taxon>Pseudomonadati</taxon>
        <taxon>Bacteroidota</taxon>
        <taxon>Cytophagia</taxon>
        <taxon>Cytophagales</taxon>
        <taxon>Flammeovirgaceae</taxon>
        <taxon>Algivirga</taxon>
    </lineage>
</organism>
<accession>A0ABP9DM97</accession>
<dbReference type="Gene3D" id="3.40.50.10860">
    <property type="entry name" value="Leucine Dehydrogenase, chain A, domain 1"/>
    <property type="match status" value="1"/>
</dbReference>
<proteinExistence type="inferred from homology"/>
<dbReference type="EMBL" id="BAABJX010000062">
    <property type="protein sequence ID" value="GAA4849920.1"/>
    <property type="molecule type" value="Genomic_DNA"/>
</dbReference>
<dbReference type="SUPFAM" id="SSF53223">
    <property type="entry name" value="Aminoacid dehydrogenase-like, N-terminal domain"/>
    <property type="match status" value="1"/>
</dbReference>
<dbReference type="InterPro" id="IPR014362">
    <property type="entry name" value="Glu_DH"/>
</dbReference>
<reference evidence="7" key="1">
    <citation type="journal article" date="2019" name="Int. J. Syst. Evol. Microbiol.">
        <title>The Global Catalogue of Microorganisms (GCM) 10K type strain sequencing project: providing services to taxonomists for standard genome sequencing and annotation.</title>
        <authorList>
            <consortium name="The Broad Institute Genomics Platform"/>
            <consortium name="The Broad Institute Genome Sequencing Center for Infectious Disease"/>
            <person name="Wu L."/>
            <person name="Ma J."/>
        </authorList>
    </citation>
    <scope>NUCLEOTIDE SEQUENCE [LARGE SCALE GENOMIC DNA]</scope>
    <source>
        <strain evidence="7">JCM 18326</strain>
    </source>
</reference>
<evidence type="ECO:0000256" key="2">
    <source>
        <dbReference type="ARBA" id="ARBA00023002"/>
    </source>
</evidence>